<keyword evidence="2" id="KW-1185">Reference proteome</keyword>
<dbReference type="EMBL" id="JACRSU010000002">
    <property type="protein sequence ID" value="MBC8540635.1"/>
    <property type="molecule type" value="Genomic_DNA"/>
</dbReference>
<dbReference type="AlphaFoldDB" id="A0A926HYZ2"/>
<proteinExistence type="predicted"/>
<gene>
    <name evidence="1" type="ORF">H8698_06560</name>
</gene>
<organism evidence="1 2">
    <name type="scientific">Congzhengia minquanensis</name>
    <dbReference type="NCBI Taxonomy" id="2763657"/>
    <lineage>
        <taxon>Bacteria</taxon>
        <taxon>Bacillati</taxon>
        <taxon>Bacillota</taxon>
        <taxon>Clostridia</taxon>
        <taxon>Eubacteriales</taxon>
        <taxon>Oscillospiraceae</taxon>
        <taxon>Congzhengia</taxon>
    </lineage>
</organism>
<dbReference type="Proteomes" id="UP000611762">
    <property type="component" value="Unassembled WGS sequence"/>
</dbReference>
<sequence length="155" mass="17301">MIGLSNLNSEVFTIINQIPTSQTVATKSAWVKHTLTMCGKKDGLYDKTSGAMVFKANTWTAFIYNWEQYKKPLWTDGGYYALADEKKGGHFTVNVGDLLIFAEIPDAVPKTLQEFNALRDKYKDNGGIITGSEVYINYKPNGAPWSTNHIEIIKG</sequence>
<evidence type="ECO:0000313" key="1">
    <source>
        <dbReference type="EMBL" id="MBC8540635.1"/>
    </source>
</evidence>
<reference evidence="1" key="1">
    <citation type="submission" date="2020-08" db="EMBL/GenBank/DDBJ databases">
        <title>Genome public.</title>
        <authorList>
            <person name="Liu C."/>
            <person name="Sun Q."/>
        </authorList>
    </citation>
    <scope>NUCLEOTIDE SEQUENCE</scope>
    <source>
        <strain evidence="1">H8</strain>
    </source>
</reference>
<comment type="caution">
    <text evidence="1">The sequence shown here is derived from an EMBL/GenBank/DDBJ whole genome shotgun (WGS) entry which is preliminary data.</text>
</comment>
<name>A0A926HYZ2_9FIRM</name>
<evidence type="ECO:0000313" key="2">
    <source>
        <dbReference type="Proteomes" id="UP000611762"/>
    </source>
</evidence>
<accession>A0A926HYZ2</accession>
<dbReference type="RefSeq" id="WP_249311795.1">
    <property type="nucleotide sequence ID" value="NZ_JACRSU010000002.1"/>
</dbReference>
<protein>
    <submittedName>
        <fullName evidence="1">Uncharacterized protein</fullName>
    </submittedName>
</protein>